<keyword evidence="3" id="KW-0808">Transferase</keyword>
<dbReference type="PANTHER" id="PTHR24421:SF10">
    <property type="entry name" value="NITRATE_NITRITE SENSOR PROTEIN NARQ"/>
    <property type="match status" value="1"/>
</dbReference>
<accession>A0ABW7MYH5</accession>
<dbReference type="Gene3D" id="1.25.40.10">
    <property type="entry name" value="Tetratricopeptide repeat domain"/>
    <property type="match status" value="2"/>
</dbReference>
<dbReference type="SUPFAM" id="SSF48452">
    <property type="entry name" value="TPR-like"/>
    <property type="match status" value="1"/>
</dbReference>
<keyword evidence="7" id="KW-0472">Membrane</keyword>
<proteinExistence type="predicted"/>
<evidence type="ECO:0000256" key="1">
    <source>
        <dbReference type="ARBA" id="ARBA00000085"/>
    </source>
</evidence>
<dbReference type="PROSITE" id="PS50005">
    <property type="entry name" value="TPR"/>
    <property type="match status" value="1"/>
</dbReference>
<dbReference type="InterPro" id="IPR019734">
    <property type="entry name" value="TPR_rpt"/>
</dbReference>
<keyword evidence="7" id="KW-1133">Transmembrane helix</keyword>
<organism evidence="8 9">
    <name type="scientific">Gaetbulibacter aestuarii</name>
    <dbReference type="NCBI Taxonomy" id="1502358"/>
    <lineage>
        <taxon>Bacteria</taxon>
        <taxon>Pseudomonadati</taxon>
        <taxon>Bacteroidota</taxon>
        <taxon>Flavobacteriia</taxon>
        <taxon>Flavobacteriales</taxon>
        <taxon>Flavobacteriaceae</taxon>
        <taxon>Gaetbulibacter</taxon>
    </lineage>
</organism>
<protein>
    <recommendedName>
        <fullName evidence="2">histidine kinase</fullName>
        <ecNumber evidence="2">2.7.13.3</ecNumber>
    </recommendedName>
</protein>
<evidence type="ECO:0000256" key="2">
    <source>
        <dbReference type="ARBA" id="ARBA00012438"/>
    </source>
</evidence>
<dbReference type="EC" id="2.7.13.3" evidence="2"/>
<sequence length="551" mass="63770">MKNLAVILFIFCAVNTLTGQPSKQNLKYKDSLQYYYDLANHPQSPFDLANAYKFYNEKQKLSSAKKDTLTAIKYLRQIAIIQLKLGDYYGSESSEVEALRYLEAMKQTDFTRKNKLGLYNELGGIYKERMDYDLALKYFNKGLELAQTKAENNIIKNNMALVYNKQLQFEKSETLLSEVYKNSIILGDSVQLARALDNLGFVEGKLNRPDALDHMKQALNMRLTRNDQLGTYASYKHLSQYFMDQNDYEKAQSYAQKAYNISKQIQSTSYLEDALDNLISTRPNTIEYQYKKLKDSIETAKKLAENKYALMKFDYLNQRQIASTFKIQKEKEHLKSLLFRTLVVIIMVVVALILSMLYSKNQRDRLQEIYLTETRISKKLHDEVANDVYQVMTQLESDIANKDKVLDALEDIYSRTRDISKENSSIALNENFEEVLKDLLMRYHTNKVNVITRNLSKIDWNAFESFKKITLYRILQELMVNMKKHSNATIVAITFRSKGKKLTINYSDNGVGCQLKKLSGLRNVENRMVTINGSAIFDSKPGQGFKAKISM</sequence>
<comment type="catalytic activity">
    <reaction evidence="1">
        <text>ATP + protein L-histidine = ADP + protein N-phospho-L-histidine.</text>
        <dbReference type="EC" id="2.7.13.3"/>
    </reaction>
</comment>
<dbReference type="PANTHER" id="PTHR24421">
    <property type="entry name" value="NITRATE/NITRITE SENSOR PROTEIN NARX-RELATED"/>
    <property type="match status" value="1"/>
</dbReference>
<evidence type="ECO:0000313" key="9">
    <source>
        <dbReference type="Proteomes" id="UP001610100"/>
    </source>
</evidence>
<dbReference type="RefSeq" id="WP_344739461.1">
    <property type="nucleotide sequence ID" value="NZ_BAABAY010000001.1"/>
</dbReference>
<dbReference type="Proteomes" id="UP001610100">
    <property type="component" value="Unassembled WGS sequence"/>
</dbReference>
<dbReference type="InterPro" id="IPR011990">
    <property type="entry name" value="TPR-like_helical_dom_sf"/>
</dbReference>
<comment type="caution">
    <text evidence="8">The sequence shown here is derived from an EMBL/GenBank/DDBJ whole genome shotgun (WGS) entry which is preliminary data.</text>
</comment>
<feature type="repeat" description="TPR" evidence="6">
    <location>
        <begin position="116"/>
        <end position="149"/>
    </location>
</feature>
<dbReference type="CDD" id="cd16917">
    <property type="entry name" value="HATPase_UhpB-NarQ-NarX-like"/>
    <property type="match status" value="1"/>
</dbReference>
<evidence type="ECO:0000256" key="7">
    <source>
        <dbReference type="SAM" id="Phobius"/>
    </source>
</evidence>
<evidence type="ECO:0000256" key="5">
    <source>
        <dbReference type="ARBA" id="ARBA00023012"/>
    </source>
</evidence>
<reference evidence="8 9" key="1">
    <citation type="submission" date="2024-02" db="EMBL/GenBank/DDBJ databases">
        <title>A Gaetbulibacter species isolated from tidal flats and genomic insights of their niches.</title>
        <authorList>
            <person name="Ye Y."/>
        </authorList>
    </citation>
    <scope>NUCLEOTIDE SEQUENCE [LARGE SCALE GENOMIC DNA]</scope>
    <source>
        <strain evidence="8 9">KYW382</strain>
    </source>
</reference>
<gene>
    <name evidence="8" type="ORF">V8G58_02720</name>
</gene>
<dbReference type="Gene3D" id="3.30.565.10">
    <property type="entry name" value="Histidine kinase-like ATPase, C-terminal domain"/>
    <property type="match status" value="1"/>
</dbReference>
<evidence type="ECO:0000256" key="4">
    <source>
        <dbReference type="ARBA" id="ARBA00022777"/>
    </source>
</evidence>
<dbReference type="InterPro" id="IPR036890">
    <property type="entry name" value="HATPase_C_sf"/>
</dbReference>
<keyword evidence="6" id="KW-0802">TPR repeat</keyword>
<dbReference type="SUPFAM" id="SSF55874">
    <property type="entry name" value="ATPase domain of HSP90 chaperone/DNA topoisomerase II/histidine kinase"/>
    <property type="match status" value="1"/>
</dbReference>
<evidence type="ECO:0000256" key="3">
    <source>
        <dbReference type="ARBA" id="ARBA00022679"/>
    </source>
</evidence>
<dbReference type="EMBL" id="JBAWKB010000001">
    <property type="protein sequence ID" value="MFH6770833.1"/>
    <property type="molecule type" value="Genomic_DNA"/>
</dbReference>
<keyword evidence="4" id="KW-0418">Kinase</keyword>
<dbReference type="InterPro" id="IPR050482">
    <property type="entry name" value="Sensor_HK_TwoCompSys"/>
</dbReference>
<evidence type="ECO:0000256" key="6">
    <source>
        <dbReference type="PROSITE-ProRule" id="PRU00339"/>
    </source>
</evidence>
<evidence type="ECO:0000313" key="8">
    <source>
        <dbReference type="EMBL" id="MFH6770833.1"/>
    </source>
</evidence>
<dbReference type="SMART" id="SM00028">
    <property type="entry name" value="TPR"/>
    <property type="match status" value="2"/>
</dbReference>
<feature type="transmembrane region" description="Helical" evidence="7">
    <location>
        <begin position="337"/>
        <end position="358"/>
    </location>
</feature>
<keyword evidence="7" id="KW-0812">Transmembrane</keyword>
<name>A0ABW7MYH5_9FLAO</name>
<keyword evidence="5" id="KW-0902">Two-component regulatory system</keyword>
<keyword evidence="9" id="KW-1185">Reference proteome</keyword>